<sequence>MSPKKSVKNQRSKRKSTEKLQNKKEKPEFNMPTNIKVSIPIRNNIGNTEEGIHFPIVRGKRPPQFKKHLDTKTQLDLANTVARQQLIKEEPPIFQLDNIVIIQKPMKKGRKRKNTDYYDEDVAMEHMDNNAENIVTSTDTKSQKIKVPTKPTITRRIVTRKRLADSTANSQPTSSKKAKVDTKLPKTEIIPEKPIADDDEIVPDSKPIPNTSLPQVKPAARRGRSAVKPLRPRANKPAPKCRVALRRGSKGKQENADPSNKLPPIPDQPKTSAKIDTETENAQQCNSAPIDSRKTSVSSCSNLSWTKDISSSSNTTCITACSNDFVRINKKLPMLVLNNIDNDITNKLTSTQQLQNRTEVVPPADPIDSDDSSSDFSDSDDSDSEENYSDPINDIIDGNSINLSTSSQPSSRIPDDINKQNSKDYTKITDTLIMLVEKLDMEIINWISSDNEQNNANLVKFKDKMFDILDDEFGVITHCSRLKHILDPDNTEDAAVECIPKIVERAIVENKIVHKDTPPTLVKETTKAPEKDFVEPRPLPLRKSSINLENYASSANAKVPRDEFFEDDMHAVTSKNNYSYDHHDDDDALSLFAESITGFESSRMNTSIVSYPAYNARPVEEYIPRPVTEISPSNVEKHTYLPTKIADAEVSASKIKSVIEKQNADSTSIYKQSNSTEDADAESYEDFSENIELNARVGPSDVEKTPRLMDNIIERNPRARSIVFSNLCFYNLLNCCRKVYSGQCRFLHVIPTCEQIKAKLSVLDERLLIQEYMLLRNWTEIRRRFGMCYVEECAKRGLTRILVEMAYDFIVKARNDSEEDTRIRVNTIEITLLHLNSVDLCICEDLLKLPVHAEQGNKTLLCDVFMATMSITQNFSRFKIVFLTLTYFMVDNDRTFNKDVVEHILERVCILPFEEPIAKALIQMMRLTNCAIFNNSMIGMFEKQISVNKDVLEEYMLLKNQYAFSSMLASSMIAECSQLKLDKPQSVQSDAGDGQPPAASPDTTNISNVQNQPSEEPPVPVITRTISMGPPITFNHSPTKQSPFYGQENPRGPRPTFVSPNDNNTKKYWRHRSIFNNIMRPPTVTPRTHIMRPPMLPQMRSRPRPNFNQRLVTFRSPSSYMNRPPGPKYSNSSPK</sequence>
<reference evidence="3" key="1">
    <citation type="submission" date="2025-08" db="UniProtKB">
        <authorList>
            <consortium name="RefSeq"/>
        </authorList>
    </citation>
    <scope>IDENTIFICATION</scope>
    <source>
        <strain evidence="3">Ishihara</strain>
        <tissue evidence="3">Whole body</tissue>
    </source>
</reference>
<dbReference type="RefSeq" id="XP_022831481.1">
    <property type="nucleotide sequence ID" value="XM_022975713.1"/>
</dbReference>
<dbReference type="Proteomes" id="UP000301870">
    <property type="component" value="Chromosome 30"/>
</dbReference>
<dbReference type="GeneID" id="111359968"/>
<organism evidence="2 3">
    <name type="scientific">Spodoptera litura</name>
    <name type="common">Asian cotton leafworm</name>
    <dbReference type="NCBI Taxonomy" id="69820"/>
    <lineage>
        <taxon>Eukaryota</taxon>
        <taxon>Metazoa</taxon>
        <taxon>Ecdysozoa</taxon>
        <taxon>Arthropoda</taxon>
        <taxon>Hexapoda</taxon>
        <taxon>Insecta</taxon>
        <taxon>Pterygota</taxon>
        <taxon>Neoptera</taxon>
        <taxon>Endopterygota</taxon>
        <taxon>Lepidoptera</taxon>
        <taxon>Glossata</taxon>
        <taxon>Ditrysia</taxon>
        <taxon>Noctuoidea</taxon>
        <taxon>Noctuidae</taxon>
        <taxon>Amphipyrinae</taxon>
        <taxon>Spodoptera</taxon>
    </lineage>
</organism>
<feature type="compositionally biased region" description="Polar residues" evidence="1">
    <location>
        <begin position="399"/>
        <end position="411"/>
    </location>
</feature>
<feature type="compositionally biased region" description="Polar residues" evidence="1">
    <location>
        <begin position="1034"/>
        <end position="1044"/>
    </location>
</feature>
<evidence type="ECO:0000313" key="3">
    <source>
        <dbReference type="RefSeq" id="XP_022831481.1"/>
    </source>
</evidence>
<evidence type="ECO:0000313" key="2">
    <source>
        <dbReference type="Proteomes" id="UP000301870"/>
    </source>
</evidence>
<feature type="compositionally biased region" description="Basic and acidic residues" evidence="1">
    <location>
        <begin position="15"/>
        <end position="28"/>
    </location>
</feature>
<feature type="compositionally biased region" description="Polar residues" evidence="1">
    <location>
        <begin position="280"/>
        <end position="297"/>
    </location>
</feature>
<feature type="compositionally biased region" description="Basic residues" evidence="1">
    <location>
        <begin position="1"/>
        <end position="14"/>
    </location>
</feature>
<feature type="compositionally biased region" description="Polar residues" evidence="1">
    <location>
        <begin position="1001"/>
        <end position="1014"/>
    </location>
</feature>
<feature type="compositionally biased region" description="Basic residues" evidence="1">
    <location>
        <begin position="219"/>
        <end position="234"/>
    </location>
</feature>
<feature type="compositionally biased region" description="Polar residues" evidence="1">
    <location>
        <begin position="166"/>
        <end position="175"/>
    </location>
</feature>
<feature type="region of interest" description="Disordered" evidence="1">
    <location>
        <begin position="1079"/>
        <end position="1135"/>
    </location>
</feature>
<gene>
    <name evidence="3" type="primary">LOC111359968</name>
</gene>
<feature type="compositionally biased region" description="Acidic residues" evidence="1">
    <location>
        <begin position="367"/>
        <end position="388"/>
    </location>
</feature>
<feature type="compositionally biased region" description="Basic and acidic residues" evidence="1">
    <location>
        <begin position="178"/>
        <end position="196"/>
    </location>
</feature>
<proteinExistence type="predicted"/>
<accession>A0A9J7EIU1</accession>
<feature type="region of interest" description="Disordered" evidence="1">
    <location>
        <begin position="160"/>
        <end position="297"/>
    </location>
</feature>
<protein>
    <submittedName>
        <fullName evidence="3">Uncharacterized protein LOC111359968 isoform X1</fullName>
    </submittedName>
</protein>
<evidence type="ECO:0000256" key="1">
    <source>
        <dbReference type="SAM" id="MobiDB-lite"/>
    </source>
</evidence>
<keyword evidence="2" id="KW-1185">Reference proteome</keyword>
<dbReference type="AlphaFoldDB" id="A0A9J7EIU1"/>
<name>A0A9J7EIU1_SPOLT</name>
<dbReference type="KEGG" id="sliu:111359968"/>
<feature type="region of interest" description="Disordered" evidence="1">
    <location>
        <begin position="1"/>
        <end position="33"/>
    </location>
</feature>
<feature type="region of interest" description="Disordered" evidence="1">
    <location>
        <begin position="351"/>
        <end position="421"/>
    </location>
</feature>
<feature type="compositionally biased region" description="Polar residues" evidence="1">
    <location>
        <begin position="1106"/>
        <end position="1121"/>
    </location>
</feature>
<feature type="region of interest" description="Disordered" evidence="1">
    <location>
        <begin position="984"/>
        <end position="1065"/>
    </location>
</feature>
<dbReference type="OrthoDB" id="7492290at2759"/>